<proteinExistence type="predicted"/>
<dbReference type="EMBL" id="GBRH01243072">
    <property type="protein sequence ID" value="JAD54823.1"/>
    <property type="molecule type" value="Transcribed_RNA"/>
</dbReference>
<accession>A0A0A9AY57</accession>
<reference evidence="1" key="1">
    <citation type="submission" date="2014-09" db="EMBL/GenBank/DDBJ databases">
        <authorList>
            <person name="Magalhaes I.L.F."/>
            <person name="Oliveira U."/>
            <person name="Santos F.R."/>
            <person name="Vidigal T.H.D.A."/>
            <person name="Brescovit A.D."/>
            <person name="Santos A.J."/>
        </authorList>
    </citation>
    <scope>NUCLEOTIDE SEQUENCE</scope>
    <source>
        <tissue evidence="1">Shoot tissue taken approximately 20 cm above the soil surface</tissue>
    </source>
</reference>
<sequence>MNAIKINIAYVKLN</sequence>
<reference evidence="1" key="2">
    <citation type="journal article" date="2015" name="Data Brief">
        <title>Shoot transcriptome of the giant reed, Arundo donax.</title>
        <authorList>
            <person name="Barrero R.A."/>
            <person name="Guerrero F.D."/>
            <person name="Moolhuijzen P."/>
            <person name="Goolsby J.A."/>
            <person name="Tidwell J."/>
            <person name="Bellgard S.E."/>
            <person name="Bellgard M.I."/>
        </authorList>
    </citation>
    <scope>NUCLEOTIDE SEQUENCE</scope>
    <source>
        <tissue evidence="1">Shoot tissue taken approximately 20 cm above the soil surface</tissue>
    </source>
</reference>
<protein>
    <submittedName>
        <fullName evidence="1">Uncharacterized protein</fullName>
    </submittedName>
</protein>
<evidence type="ECO:0000313" key="1">
    <source>
        <dbReference type="EMBL" id="JAD54823.1"/>
    </source>
</evidence>
<name>A0A0A9AY57_ARUDO</name>
<organism evidence="1">
    <name type="scientific">Arundo donax</name>
    <name type="common">Giant reed</name>
    <name type="synonym">Donax arundinaceus</name>
    <dbReference type="NCBI Taxonomy" id="35708"/>
    <lineage>
        <taxon>Eukaryota</taxon>
        <taxon>Viridiplantae</taxon>
        <taxon>Streptophyta</taxon>
        <taxon>Embryophyta</taxon>
        <taxon>Tracheophyta</taxon>
        <taxon>Spermatophyta</taxon>
        <taxon>Magnoliopsida</taxon>
        <taxon>Liliopsida</taxon>
        <taxon>Poales</taxon>
        <taxon>Poaceae</taxon>
        <taxon>PACMAD clade</taxon>
        <taxon>Arundinoideae</taxon>
        <taxon>Arundineae</taxon>
        <taxon>Arundo</taxon>
    </lineage>
</organism>